<proteinExistence type="predicted"/>
<accession>A0A0N5AJT1</accession>
<reference evidence="2" key="1">
    <citation type="submission" date="2017-02" db="UniProtKB">
        <authorList>
            <consortium name="WormBaseParasite"/>
        </authorList>
    </citation>
    <scope>IDENTIFICATION</scope>
</reference>
<evidence type="ECO:0000313" key="1">
    <source>
        <dbReference type="Proteomes" id="UP000046393"/>
    </source>
</evidence>
<protein>
    <submittedName>
        <fullName evidence="2">Uncharacterized protein</fullName>
    </submittedName>
</protein>
<organism evidence="1 2">
    <name type="scientific">Syphacia muris</name>
    <dbReference type="NCBI Taxonomy" id="451379"/>
    <lineage>
        <taxon>Eukaryota</taxon>
        <taxon>Metazoa</taxon>
        <taxon>Ecdysozoa</taxon>
        <taxon>Nematoda</taxon>
        <taxon>Chromadorea</taxon>
        <taxon>Rhabditida</taxon>
        <taxon>Spirurina</taxon>
        <taxon>Oxyuridomorpha</taxon>
        <taxon>Oxyuroidea</taxon>
        <taxon>Oxyuridae</taxon>
        <taxon>Syphacia</taxon>
    </lineage>
</organism>
<dbReference type="Proteomes" id="UP000046393">
    <property type="component" value="Unplaced"/>
</dbReference>
<evidence type="ECO:0000313" key="2">
    <source>
        <dbReference type="WBParaSite" id="SMUV_0000472701-mRNA-1"/>
    </source>
</evidence>
<dbReference type="AlphaFoldDB" id="A0A0N5AJT1"/>
<name>A0A0N5AJT1_9BILA</name>
<dbReference type="WBParaSite" id="SMUV_0000472701-mRNA-1">
    <property type="protein sequence ID" value="SMUV_0000472701-mRNA-1"/>
    <property type="gene ID" value="SMUV_0000472701"/>
</dbReference>
<sequence>MSITDALSMMFGLFDLSDVGAEKRTRIVVSYGKLLCKLDCEVLDISVLLFLVLGEDGFTFGVLLLFEAQSRRSNGLLFRRSVRLRGLRRREVVR</sequence>
<keyword evidence="1" id="KW-1185">Reference proteome</keyword>